<keyword evidence="2" id="KW-1185">Reference proteome</keyword>
<accession>A0A7W8QJB2</accession>
<dbReference type="EMBL" id="JACHDB010000001">
    <property type="protein sequence ID" value="MBB5431315.1"/>
    <property type="molecule type" value="Genomic_DNA"/>
</dbReference>
<dbReference type="AlphaFoldDB" id="A0A7W8QJB2"/>
<proteinExistence type="predicted"/>
<evidence type="ECO:0000313" key="1">
    <source>
        <dbReference type="EMBL" id="MBB5431315.1"/>
    </source>
</evidence>
<name>A0A7W8QJB2_9ACTN</name>
<evidence type="ECO:0000313" key="2">
    <source>
        <dbReference type="Proteomes" id="UP000572635"/>
    </source>
</evidence>
<gene>
    <name evidence="1" type="ORF">HDA36_001399</name>
</gene>
<protein>
    <submittedName>
        <fullName evidence="1">Uncharacterized protein</fullName>
    </submittedName>
</protein>
<comment type="caution">
    <text evidence="1">The sequence shown here is derived from an EMBL/GenBank/DDBJ whole genome shotgun (WGS) entry which is preliminary data.</text>
</comment>
<reference evidence="1 2" key="1">
    <citation type="submission" date="2020-08" db="EMBL/GenBank/DDBJ databases">
        <title>Sequencing the genomes of 1000 actinobacteria strains.</title>
        <authorList>
            <person name="Klenk H.-P."/>
        </authorList>
    </citation>
    <scope>NUCLEOTIDE SEQUENCE [LARGE SCALE GENOMIC DNA]</scope>
    <source>
        <strain evidence="1 2">DSM 44551</strain>
    </source>
</reference>
<sequence length="42" mass="4658">MDDHLVQALVLVGLALVNAGDTWGLGRRWSSLGLVRRFPVLR</sequence>
<organism evidence="1 2">
    <name type="scientific">Nocardiopsis composta</name>
    <dbReference type="NCBI Taxonomy" id="157465"/>
    <lineage>
        <taxon>Bacteria</taxon>
        <taxon>Bacillati</taxon>
        <taxon>Actinomycetota</taxon>
        <taxon>Actinomycetes</taxon>
        <taxon>Streptosporangiales</taxon>
        <taxon>Nocardiopsidaceae</taxon>
        <taxon>Nocardiopsis</taxon>
    </lineage>
</organism>
<dbReference type="Proteomes" id="UP000572635">
    <property type="component" value="Unassembled WGS sequence"/>
</dbReference>